<evidence type="ECO:0000256" key="2">
    <source>
        <dbReference type="SAM" id="Phobius"/>
    </source>
</evidence>
<protein>
    <submittedName>
        <fullName evidence="3">Uncharacterized protein</fullName>
    </submittedName>
</protein>
<gene>
    <name evidence="3" type="ORF">FGU71_04205</name>
</gene>
<feature type="compositionally biased region" description="Low complexity" evidence="1">
    <location>
        <begin position="35"/>
        <end position="56"/>
    </location>
</feature>
<dbReference type="EMBL" id="VHJK01000001">
    <property type="protein sequence ID" value="TRD11131.1"/>
    <property type="molecule type" value="Genomic_DNA"/>
</dbReference>
<evidence type="ECO:0000313" key="3">
    <source>
        <dbReference type="EMBL" id="TRD11131.1"/>
    </source>
</evidence>
<keyword evidence="2" id="KW-0812">Transmembrane</keyword>
<reference evidence="3 4" key="1">
    <citation type="submission" date="2019-06" db="EMBL/GenBank/DDBJ databases">
        <title>Erythrobacter insulae sp. nov., isolated from a tidal flat.</title>
        <authorList>
            <person name="Yoon J.-H."/>
        </authorList>
    </citation>
    <scope>NUCLEOTIDE SEQUENCE [LARGE SCALE GENOMIC DNA]</scope>
    <source>
        <strain evidence="3 4">JBTF-M21</strain>
    </source>
</reference>
<dbReference type="Proteomes" id="UP000316343">
    <property type="component" value="Unassembled WGS sequence"/>
</dbReference>
<keyword evidence="2" id="KW-0472">Membrane</keyword>
<keyword evidence="2" id="KW-1133">Transmembrane helix</keyword>
<comment type="caution">
    <text evidence="3">The sequence shown here is derived from an EMBL/GenBank/DDBJ whole genome shotgun (WGS) entry which is preliminary data.</text>
</comment>
<feature type="transmembrane region" description="Helical" evidence="2">
    <location>
        <begin position="7"/>
        <end position="25"/>
    </location>
</feature>
<dbReference type="AlphaFoldDB" id="A0A547PAF7"/>
<evidence type="ECO:0000313" key="4">
    <source>
        <dbReference type="Proteomes" id="UP000316343"/>
    </source>
</evidence>
<dbReference type="RefSeq" id="WP_142787395.1">
    <property type="nucleotide sequence ID" value="NZ_VHJK01000001.1"/>
</dbReference>
<keyword evidence="4" id="KW-1185">Reference proteome</keyword>
<evidence type="ECO:0000256" key="1">
    <source>
        <dbReference type="SAM" id="MobiDB-lite"/>
    </source>
</evidence>
<feature type="region of interest" description="Disordered" evidence="1">
    <location>
        <begin position="35"/>
        <end position="64"/>
    </location>
</feature>
<proteinExistence type="predicted"/>
<organism evidence="3 4">
    <name type="scientific">Erythrobacter insulae</name>
    <dbReference type="NCBI Taxonomy" id="2584124"/>
    <lineage>
        <taxon>Bacteria</taxon>
        <taxon>Pseudomonadati</taxon>
        <taxon>Pseudomonadota</taxon>
        <taxon>Alphaproteobacteria</taxon>
        <taxon>Sphingomonadales</taxon>
        <taxon>Erythrobacteraceae</taxon>
        <taxon>Erythrobacter/Porphyrobacter group</taxon>
        <taxon>Erythrobacter</taxon>
    </lineage>
</organism>
<name>A0A547PAF7_9SPHN</name>
<accession>A0A547PAF7</accession>
<sequence length="64" mass="6018">MKIVQGLAGVTLGMVGGLLVMFAVLGGPSVAETGNGASDLSAGADGSAADSSADQAPVRVSLDG</sequence>